<comment type="caution">
    <text evidence="2">The sequence shown here is derived from an EMBL/GenBank/DDBJ whole genome shotgun (WGS) entry which is preliminary data.</text>
</comment>
<feature type="compositionally biased region" description="Low complexity" evidence="1">
    <location>
        <begin position="208"/>
        <end position="218"/>
    </location>
</feature>
<accession>A0A9W4XH24</accession>
<name>A0A9W4XH24_9PLEO</name>
<protein>
    <submittedName>
        <fullName evidence="2">Uncharacterized protein</fullName>
    </submittedName>
</protein>
<dbReference type="EMBL" id="CAOQHR010000001">
    <property type="protein sequence ID" value="CAI6259574.1"/>
    <property type="molecule type" value="Genomic_DNA"/>
</dbReference>
<organism evidence="2 3">
    <name type="scientific">Periconia digitata</name>
    <dbReference type="NCBI Taxonomy" id="1303443"/>
    <lineage>
        <taxon>Eukaryota</taxon>
        <taxon>Fungi</taxon>
        <taxon>Dikarya</taxon>
        <taxon>Ascomycota</taxon>
        <taxon>Pezizomycotina</taxon>
        <taxon>Dothideomycetes</taxon>
        <taxon>Pleosporomycetidae</taxon>
        <taxon>Pleosporales</taxon>
        <taxon>Massarineae</taxon>
        <taxon>Periconiaceae</taxon>
        <taxon>Periconia</taxon>
    </lineage>
</organism>
<sequence>MATMMVVEGLPMSGEHRWYKPTFIHSGGLTFRETLTDEERRQSEEVLALQDQHSMARRFMEGTWDGLCPLYTFRIEARVRKCEHGGDYDRHVTVELRFVSDQNRKLGTLGTSHCYTNGRETRRFGNWHFSREAGEIGEEGFVLGPRPTPTQDMPQIPVYHPEMDAPLLRTAEDWIAIALEMRSVSGGRFLRVGKVSTPPSSPPPSPLPEAANPEEAQQ</sequence>
<evidence type="ECO:0000313" key="2">
    <source>
        <dbReference type="EMBL" id="CAI6259574.1"/>
    </source>
</evidence>
<dbReference type="Proteomes" id="UP001152607">
    <property type="component" value="Unassembled WGS sequence"/>
</dbReference>
<evidence type="ECO:0000256" key="1">
    <source>
        <dbReference type="SAM" id="MobiDB-lite"/>
    </source>
</evidence>
<evidence type="ECO:0000313" key="3">
    <source>
        <dbReference type="Proteomes" id="UP001152607"/>
    </source>
</evidence>
<dbReference type="AlphaFoldDB" id="A0A9W4XH24"/>
<feature type="region of interest" description="Disordered" evidence="1">
    <location>
        <begin position="191"/>
        <end position="218"/>
    </location>
</feature>
<keyword evidence="3" id="KW-1185">Reference proteome</keyword>
<gene>
    <name evidence="2" type="ORF">PDIGIT_LOCUS1291</name>
</gene>
<reference evidence="2" key="1">
    <citation type="submission" date="2023-01" db="EMBL/GenBank/DDBJ databases">
        <authorList>
            <person name="Van Ghelder C."/>
            <person name="Rancurel C."/>
        </authorList>
    </citation>
    <scope>NUCLEOTIDE SEQUENCE</scope>
    <source>
        <strain evidence="2">CNCM I-4278</strain>
    </source>
</reference>
<proteinExistence type="predicted"/>